<keyword evidence="2" id="KW-1015">Disulfide bond</keyword>
<dbReference type="PANTHER" id="PTHR36608:SF1">
    <property type="entry name" value="POLYPHENOL OXIDASE C, CHLOROPLASTIC-LIKE"/>
    <property type="match status" value="1"/>
</dbReference>
<dbReference type="Pfam" id="PF12142">
    <property type="entry name" value="PPO1_DWL"/>
    <property type="match status" value="1"/>
</dbReference>
<dbReference type="Proteomes" id="UP000834106">
    <property type="component" value="Chromosome 20"/>
</dbReference>
<protein>
    <recommendedName>
        <fullName evidence="7">Polyphenol oxidase C-terminal domain-containing protein</fullName>
    </recommendedName>
</protein>
<dbReference type="SUPFAM" id="SSF48056">
    <property type="entry name" value="Di-copper centre-containing domain"/>
    <property type="match status" value="1"/>
</dbReference>
<dbReference type="Gene3D" id="1.10.1280.10">
    <property type="entry name" value="Di-copper center containing domain from catechol oxidase"/>
    <property type="match status" value="1"/>
</dbReference>
<feature type="domain" description="Polyphenol oxidase C-terminal" evidence="4">
    <location>
        <begin position="91"/>
        <end position="208"/>
    </location>
</feature>
<dbReference type="GO" id="GO:0004097">
    <property type="term" value="F:catechol oxidase activity"/>
    <property type="evidence" value="ECO:0007669"/>
    <property type="project" value="InterPro"/>
</dbReference>
<dbReference type="InterPro" id="IPR022740">
    <property type="entry name" value="Polyphenol_oxidase_C"/>
</dbReference>
<keyword evidence="6" id="KW-1185">Reference proteome</keyword>
<evidence type="ECO:0000259" key="4">
    <source>
        <dbReference type="Pfam" id="PF12143"/>
    </source>
</evidence>
<proteinExistence type="inferred from homology"/>
<evidence type="ECO:0000256" key="1">
    <source>
        <dbReference type="ARBA" id="ARBA00009928"/>
    </source>
</evidence>
<evidence type="ECO:0000313" key="6">
    <source>
        <dbReference type="Proteomes" id="UP000834106"/>
    </source>
</evidence>
<feature type="domain" description="Polyphenol oxidase central" evidence="3">
    <location>
        <begin position="19"/>
        <end position="68"/>
    </location>
</feature>
<dbReference type="PANTHER" id="PTHR36608">
    <property type="entry name" value="POLYPHENOL OXIDASE C, CHLOROPLASTIC-LIKE"/>
    <property type="match status" value="1"/>
</dbReference>
<evidence type="ECO:0000259" key="3">
    <source>
        <dbReference type="Pfam" id="PF12142"/>
    </source>
</evidence>
<dbReference type="Pfam" id="PF12143">
    <property type="entry name" value="PPO1_KFDV"/>
    <property type="match status" value="1"/>
</dbReference>
<evidence type="ECO:0008006" key="7">
    <source>
        <dbReference type="Google" id="ProtNLM"/>
    </source>
</evidence>
<name>A0AAD2AA89_9LAMI</name>
<dbReference type="InterPro" id="IPR008922">
    <property type="entry name" value="Di-copper_centre_dom_sf"/>
</dbReference>
<dbReference type="AlphaFoldDB" id="A0AAD2AA89"/>
<sequence>MWTLWHYFLPSNKVPDKKITDPDCLNAAVLFYDENAQLVRVTVKDSLDNLRMGYDFERIDLPWLDYRPPPQTARARVIKTTSDAPLASTVFPVILDKIIRVQVPKAKKGKADELLVLENIEVDTTKFLKVDVFVNDEDDNINELDKASYAGTYAQVPHKTNKTPNKTSIRLKPTDLYDDMEIDDDETILVTLVPRHQGGGITIGGIKIVEATS</sequence>
<organism evidence="5 6">
    <name type="scientific">Fraxinus pennsylvanica</name>
    <dbReference type="NCBI Taxonomy" id="56036"/>
    <lineage>
        <taxon>Eukaryota</taxon>
        <taxon>Viridiplantae</taxon>
        <taxon>Streptophyta</taxon>
        <taxon>Embryophyta</taxon>
        <taxon>Tracheophyta</taxon>
        <taxon>Spermatophyta</taxon>
        <taxon>Magnoliopsida</taxon>
        <taxon>eudicotyledons</taxon>
        <taxon>Gunneridae</taxon>
        <taxon>Pentapetalae</taxon>
        <taxon>asterids</taxon>
        <taxon>lamiids</taxon>
        <taxon>Lamiales</taxon>
        <taxon>Oleaceae</taxon>
        <taxon>Oleeae</taxon>
        <taxon>Fraxinus</taxon>
    </lineage>
</organism>
<reference evidence="5" key="1">
    <citation type="submission" date="2023-05" db="EMBL/GenBank/DDBJ databases">
        <authorList>
            <person name="Huff M."/>
        </authorList>
    </citation>
    <scope>NUCLEOTIDE SEQUENCE</scope>
</reference>
<comment type="similarity">
    <text evidence="1">Belongs to the tyrosinase family.</text>
</comment>
<dbReference type="EMBL" id="OU503055">
    <property type="protein sequence ID" value="CAI9784321.1"/>
    <property type="molecule type" value="Genomic_DNA"/>
</dbReference>
<gene>
    <name evidence="5" type="ORF">FPE_LOCUS31751</name>
</gene>
<dbReference type="InterPro" id="IPR022739">
    <property type="entry name" value="Polyphenol_oxidase_cen"/>
</dbReference>
<evidence type="ECO:0000256" key="2">
    <source>
        <dbReference type="ARBA" id="ARBA00023157"/>
    </source>
</evidence>
<accession>A0AAD2AA89</accession>
<evidence type="ECO:0000313" key="5">
    <source>
        <dbReference type="EMBL" id="CAI9784321.1"/>
    </source>
</evidence>